<evidence type="ECO:0000256" key="2">
    <source>
        <dbReference type="SAM" id="Phobius"/>
    </source>
</evidence>
<sequence length="103" mass="10888">MLHASSRTVKIAGVAALAGMMMTVAIVAATHKSESAPSPPVAVREDVSHDRLGRELDRCATLTMPDAGCEAAWAENRRRFFRQPATEAEDGEGTAPSPENSAP</sequence>
<dbReference type="AlphaFoldDB" id="A0A975D6A1"/>
<accession>A0A975D6A1</accession>
<feature type="region of interest" description="Disordered" evidence="1">
    <location>
        <begin position="80"/>
        <end position="103"/>
    </location>
</feature>
<evidence type="ECO:0000313" key="3">
    <source>
        <dbReference type="EMBL" id="QTH22450.1"/>
    </source>
</evidence>
<organism evidence="3 4">
    <name type="scientific">Rhizorhabdus wittichii</name>
    <dbReference type="NCBI Taxonomy" id="160791"/>
    <lineage>
        <taxon>Bacteria</taxon>
        <taxon>Pseudomonadati</taxon>
        <taxon>Pseudomonadota</taxon>
        <taxon>Alphaproteobacteria</taxon>
        <taxon>Sphingomonadales</taxon>
        <taxon>Sphingomonadaceae</taxon>
        <taxon>Rhizorhabdus</taxon>
    </lineage>
</organism>
<evidence type="ECO:0000313" key="4">
    <source>
        <dbReference type="Proteomes" id="UP000664914"/>
    </source>
</evidence>
<reference evidence="3" key="1">
    <citation type="submission" date="2020-07" db="EMBL/GenBank/DDBJ databases">
        <authorList>
            <person name="Camacho E."/>
        </authorList>
    </citation>
    <scope>NUCLEOTIDE SEQUENCE</scope>
    <source>
        <strain evidence="3">MPO218</strain>
    </source>
</reference>
<reference evidence="3" key="2">
    <citation type="submission" date="2021-04" db="EMBL/GenBank/DDBJ databases">
        <title>Isolation and genomic analysis of the ibuprofen-degrading bacterium Sphingomonas strain MPO218.</title>
        <authorList>
            <person name="Aulestia M."/>
            <person name="Flores A."/>
            <person name="Mangas E.L."/>
            <person name="Perez-Pulido A.J."/>
            <person name="Santero E."/>
            <person name="Camacho E.M."/>
        </authorList>
    </citation>
    <scope>NUCLEOTIDE SEQUENCE</scope>
    <source>
        <strain evidence="3">MPO218</strain>
    </source>
</reference>
<proteinExistence type="predicted"/>
<dbReference type="RefSeq" id="WP_208633254.1">
    <property type="nucleotide sequence ID" value="NZ_CP059319.1"/>
</dbReference>
<feature type="transmembrane region" description="Helical" evidence="2">
    <location>
        <begin position="12"/>
        <end position="30"/>
    </location>
</feature>
<dbReference type="InterPro" id="IPR027587">
    <property type="entry name" value="TrbK"/>
</dbReference>
<name>A0A975D6A1_9SPHN</name>
<keyword evidence="2" id="KW-1133">Transmembrane helix</keyword>
<dbReference type="EMBL" id="CP059319">
    <property type="protein sequence ID" value="QTH22450.1"/>
    <property type="molecule type" value="Genomic_DNA"/>
</dbReference>
<keyword evidence="2" id="KW-0812">Transmembrane</keyword>
<gene>
    <name evidence="3" type="primary">trbK-alt</name>
    <name evidence="3" type="ORF">HRJ34_02670</name>
</gene>
<protein>
    <submittedName>
        <fullName evidence="3">Entry exclusion protein TrbK-alt</fullName>
    </submittedName>
</protein>
<dbReference type="Proteomes" id="UP000664914">
    <property type="component" value="Chromosome"/>
</dbReference>
<keyword evidence="2" id="KW-0472">Membrane</keyword>
<evidence type="ECO:0000256" key="1">
    <source>
        <dbReference type="SAM" id="MobiDB-lite"/>
    </source>
</evidence>
<dbReference type="NCBIfam" id="TIGR04360">
    <property type="entry name" value="other_trbK"/>
    <property type="match status" value="1"/>
</dbReference>
<dbReference type="Pfam" id="PF20084">
    <property type="entry name" value="TrbK"/>
    <property type="match status" value="1"/>
</dbReference>